<protein>
    <recommendedName>
        <fullName evidence="7">Protein kinase domain-containing protein</fullName>
    </recommendedName>
</protein>
<dbReference type="SMART" id="SM00220">
    <property type="entry name" value="S_TKc"/>
    <property type="match status" value="1"/>
</dbReference>
<evidence type="ECO:0000256" key="4">
    <source>
        <dbReference type="ARBA" id="ARBA00022840"/>
    </source>
</evidence>
<sequence length="448" mass="50216">KEQREVMEEMMRSELVSMSSYCRRYGHLKLHDFSNPSFKKTKYSPTKVFVVSSSSSNSTSPPPLPQNPIFQSFFFPVTPSPIIPYLQHCSRNTKKRKFTPSSSSGSVKVISREAFNAAVKKPSVAVKKPTVAVKKPTVAVKKPIVDVNKPTVAVTHDRGVRKSSSWVKSRLLGKGGYGSVYLATSKDGRYKTERAIKTAELSRASSLMDERRILKRLKSPFVIYCYGDEIVREGTSDCYNLILEYCSGQCLADVIEDNQGGLSEFDVKLYAKDVLSGLSYIHDRNIVHCDIKPDNLLLTPVDHRFRSNGFLTKIGDFGLAMEKGSVEYGNGCGHKRGTTRYMAPELIGHGVIDFAVDIWAFGCSVLEMLTGVQVWGEHGDLVYDDWVSLIGHSDLIPNIPSWLSEEAKDFLKRCFVKEPNARWGINELLNHPFLSSNQVFSHNGFIYE</sequence>
<dbReference type="PROSITE" id="PS00107">
    <property type="entry name" value="PROTEIN_KINASE_ATP"/>
    <property type="match status" value="1"/>
</dbReference>
<dbReference type="PANTHER" id="PTHR48011">
    <property type="entry name" value="CCR4-NOT TRANSCRIPTIONAL COMPLEX SUBUNIT CAF120-RELATED"/>
    <property type="match status" value="1"/>
</dbReference>
<dbReference type="STRING" id="81985.R0H777"/>
<dbReference type="GO" id="GO:0007165">
    <property type="term" value="P:signal transduction"/>
    <property type="evidence" value="ECO:0007669"/>
    <property type="project" value="TreeGrafter"/>
</dbReference>
<proteinExistence type="inferred from homology"/>
<evidence type="ECO:0000313" key="8">
    <source>
        <dbReference type="EMBL" id="EOA25144.1"/>
    </source>
</evidence>
<dbReference type="SUPFAM" id="SSF56112">
    <property type="entry name" value="Protein kinase-like (PK-like)"/>
    <property type="match status" value="1"/>
</dbReference>
<dbReference type="Proteomes" id="UP000029121">
    <property type="component" value="Unassembled WGS sequence"/>
</dbReference>
<evidence type="ECO:0000256" key="3">
    <source>
        <dbReference type="ARBA" id="ARBA00022777"/>
    </source>
</evidence>
<dbReference type="KEGG" id="crb:17885285"/>
<feature type="domain" description="Protein kinase" evidence="7">
    <location>
        <begin position="166"/>
        <end position="434"/>
    </location>
</feature>
<dbReference type="InterPro" id="IPR008271">
    <property type="entry name" value="Ser/Thr_kinase_AS"/>
</dbReference>
<dbReference type="InterPro" id="IPR011009">
    <property type="entry name" value="Kinase-like_dom_sf"/>
</dbReference>
<dbReference type="PANTHER" id="PTHR48011:SF85">
    <property type="entry name" value="PROTEIN KINASE SUPERFAMILY PROTEIN"/>
    <property type="match status" value="1"/>
</dbReference>
<dbReference type="Pfam" id="PF00069">
    <property type="entry name" value="Pkinase"/>
    <property type="match status" value="1"/>
</dbReference>
<keyword evidence="2 5" id="KW-0547">Nucleotide-binding</keyword>
<organism evidence="8 9">
    <name type="scientific">Capsella rubella</name>
    <dbReference type="NCBI Taxonomy" id="81985"/>
    <lineage>
        <taxon>Eukaryota</taxon>
        <taxon>Viridiplantae</taxon>
        <taxon>Streptophyta</taxon>
        <taxon>Embryophyta</taxon>
        <taxon>Tracheophyta</taxon>
        <taxon>Spermatophyta</taxon>
        <taxon>Magnoliopsida</taxon>
        <taxon>eudicotyledons</taxon>
        <taxon>Gunneridae</taxon>
        <taxon>Pentapetalae</taxon>
        <taxon>rosids</taxon>
        <taxon>malvids</taxon>
        <taxon>Brassicales</taxon>
        <taxon>Brassicaceae</taxon>
        <taxon>Camelineae</taxon>
        <taxon>Capsella</taxon>
    </lineage>
</organism>
<evidence type="ECO:0000256" key="6">
    <source>
        <dbReference type="RuleBase" id="RU000304"/>
    </source>
</evidence>
<gene>
    <name evidence="8" type="ORF">CARUB_v10018453mg</name>
</gene>
<dbReference type="EMBL" id="KB870809">
    <property type="protein sequence ID" value="EOA25144.1"/>
    <property type="molecule type" value="Genomic_DNA"/>
</dbReference>
<dbReference type="PROSITE" id="PS50011">
    <property type="entry name" value="PROTEIN_KINASE_DOM"/>
    <property type="match status" value="1"/>
</dbReference>
<dbReference type="Gene3D" id="1.10.510.10">
    <property type="entry name" value="Transferase(Phosphotransferase) domain 1"/>
    <property type="match status" value="1"/>
</dbReference>
<keyword evidence="1" id="KW-0808">Transferase</keyword>
<comment type="similarity">
    <text evidence="6">Belongs to the protein kinase superfamily.</text>
</comment>
<feature type="non-terminal residue" evidence="8">
    <location>
        <position position="1"/>
    </location>
</feature>
<dbReference type="GO" id="GO:0005524">
    <property type="term" value="F:ATP binding"/>
    <property type="evidence" value="ECO:0007669"/>
    <property type="project" value="UniProtKB-UniRule"/>
</dbReference>
<dbReference type="eggNOG" id="KOG0198">
    <property type="taxonomic scope" value="Eukaryota"/>
</dbReference>
<keyword evidence="9" id="KW-1185">Reference proteome</keyword>
<dbReference type="InterPro" id="IPR000719">
    <property type="entry name" value="Prot_kinase_dom"/>
</dbReference>
<evidence type="ECO:0000313" key="9">
    <source>
        <dbReference type="Proteomes" id="UP000029121"/>
    </source>
</evidence>
<keyword evidence="3" id="KW-0418">Kinase</keyword>
<feature type="binding site" evidence="5">
    <location>
        <position position="197"/>
    </location>
    <ligand>
        <name>ATP</name>
        <dbReference type="ChEBI" id="CHEBI:30616"/>
    </ligand>
</feature>
<dbReference type="PROSITE" id="PS00108">
    <property type="entry name" value="PROTEIN_KINASE_ST"/>
    <property type="match status" value="1"/>
</dbReference>
<dbReference type="InterPro" id="IPR052751">
    <property type="entry name" value="Plant_MAPKKK"/>
</dbReference>
<dbReference type="OrthoDB" id="8693905at2759"/>
<evidence type="ECO:0000256" key="1">
    <source>
        <dbReference type="ARBA" id="ARBA00022679"/>
    </source>
</evidence>
<dbReference type="CDD" id="cd06606">
    <property type="entry name" value="STKc_MAPKKK"/>
    <property type="match status" value="1"/>
</dbReference>
<dbReference type="InterPro" id="IPR017441">
    <property type="entry name" value="Protein_kinase_ATP_BS"/>
</dbReference>
<keyword evidence="4 5" id="KW-0067">ATP-binding</keyword>
<evidence type="ECO:0000259" key="7">
    <source>
        <dbReference type="PROSITE" id="PS50011"/>
    </source>
</evidence>
<accession>R0H777</accession>
<name>R0H777_9BRAS</name>
<dbReference type="GO" id="GO:0004674">
    <property type="term" value="F:protein serine/threonine kinase activity"/>
    <property type="evidence" value="ECO:0007669"/>
    <property type="project" value="UniProtKB-KW"/>
</dbReference>
<keyword evidence="6" id="KW-0723">Serine/threonine-protein kinase</keyword>
<evidence type="ECO:0000256" key="5">
    <source>
        <dbReference type="PROSITE-ProRule" id="PRU10141"/>
    </source>
</evidence>
<dbReference type="AlphaFoldDB" id="R0H777"/>
<evidence type="ECO:0000256" key="2">
    <source>
        <dbReference type="ARBA" id="ARBA00022741"/>
    </source>
</evidence>
<reference evidence="9" key="1">
    <citation type="journal article" date="2013" name="Nat. Genet.">
        <title>The Capsella rubella genome and the genomic consequences of rapid mating system evolution.</title>
        <authorList>
            <person name="Slotte T."/>
            <person name="Hazzouri K.M."/>
            <person name="Agren J.A."/>
            <person name="Koenig D."/>
            <person name="Maumus F."/>
            <person name="Guo Y.L."/>
            <person name="Steige K."/>
            <person name="Platts A.E."/>
            <person name="Escobar J.S."/>
            <person name="Newman L.K."/>
            <person name="Wang W."/>
            <person name="Mandakova T."/>
            <person name="Vello E."/>
            <person name="Smith L.M."/>
            <person name="Henz S.R."/>
            <person name="Steffen J."/>
            <person name="Takuno S."/>
            <person name="Brandvain Y."/>
            <person name="Coop G."/>
            <person name="Andolfatto P."/>
            <person name="Hu T.T."/>
            <person name="Blanchette M."/>
            <person name="Clark R.M."/>
            <person name="Quesneville H."/>
            <person name="Nordborg M."/>
            <person name="Gaut B.S."/>
            <person name="Lysak M.A."/>
            <person name="Jenkins J."/>
            <person name="Grimwood J."/>
            <person name="Chapman J."/>
            <person name="Prochnik S."/>
            <person name="Shu S."/>
            <person name="Rokhsar D."/>
            <person name="Schmutz J."/>
            <person name="Weigel D."/>
            <person name="Wright S.I."/>
        </authorList>
    </citation>
    <scope>NUCLEOTIDE SEQUENCE [LARGE SCALE GENOMIC DNA]</scope>
    <source>
        <strain evidence="9">cv. Monte Gargano</strain>
    </source>
</reference>